<dbReference type="EMBL" id="GL433837">
    <property type="protein sequence ID" value="EFN58520.1"/>
    <property type="molecule type" value="Genomic_DNA"/>
</dbReference>
<dbReference type="SUPFAM" id="SSF52058">
    <property type="entry name" value="L domain-like"/>
    <property type="match status" value="1"/>
</dbReference>
<evidence type="ECO:0000313" key="2">
    <source>
        <dbReference type="EMBL" id="EFN58520.1"/>
    </source>
</evidence>
<sequence>MEGFDSRSAASLGDLQQGLLLKLLEGVPLKDRHRSVALVSKRWLRLSRHKRLLSTLEFQLPGHDMVKPFEQLLEVLPALNTNRQLLDLAFDLNVPIESTLPPNQLWAGMLSSVRRLHINCDLGGYVVLDAGMEGMSSLQDLRMDVSLLETTPMCRLPPHLTRLFLPGPGSIDCLNQQMDRLQSLKSLHLKGFYCAADLEMQNCSQLPACLSKLTQLDTLVLDNTPGWDGLEEKTVALEAALPPLQHLTQLVLEGMPGVAPAALGTLSRLQRFGVEGKNNESLVLPRGAWLNSLREVALPPQVLAANVGVLSGAVALERVDVGSLFGASVIAQTAILCWVAEHPSVSRLAMSTEGAHCSEASFRAVVGAMQRKPSLAFDFGYRSSSDRLWPEPPAFEPWKVSTPF</sequence>
<dbReference type="InParanoid" id="E1Z5R2"/>
<gene>
    <name evidence="2" type="ORF">CHLNCDRAFT_140588</name>
</gene>
<comment type="subcellular location">
    <subcellularLocation>
        <location evidence="1">Cytoplasm</location>
        <location evidence="1">Cytoskeleton</location>
        <location evidence="1">Cilium axoneme</location>
    </subcellularLocation>
</comment>
<dbReference type="KEGG" id="cvr:CHLNCDRAFT_140588"/>
<dbReference type="OrthoDB" id="10553854at2759"/>
<dbReference type="GO" id="GO:0005930">
    <property type="term" value="C:axoneme"/>
    <property type="evidence" value="ECO:0007669"/>
    <property type="project" value="UniProtKB-SubCell"/>
</dbReference>
<dbReference type="Proteomes" id="UP000008141">
    <property type="component" value="Unassembled WGS sequence"/>
</dbReference>
<keyword evidence="3" id="KW-1185">Reference proteome</keyword>
<dbReference type="GeneID" id="17358216"/>
<evidence type="ECO:0000313" key="3">
    <source>
        <dbReference type="Proteomes" id="UP000008141"/>
    </source>
</evidence>
<proteinExistence type="predicted"/>
<evidence type="ECO:0008006" key="4">
    <source>
        <dbReference type="Google" id="ProtNLM"/>
    </source>
</evidence>
<name>E1Z5R2_CHLVA</name>
<dbReference type="InterPro" id="IPR032675">
    <property type="entry name" value="LRR_dom_sf"/>
</dbReference>
<dbReference type="Gene3D" id="3.80.10.10">
    <property type="entry name" value="Ribonuclease Inhibitor"/>
    <property type="match status" value="1"/>
</dbReference>
<dbReference type="RefSeq" id="XP_005850622.1">
    <property type="nucleotide sequence ID" value="XM_005850560.1"/>
</dbReference>
<organism evidence="3">
    <name type="scientific">Chlorella variabilis</name>
    <name type="common">Green alga</name>
    <dbReference type="NCBI Taxonomy" id="554065"/>
    <lineage>
        <taxon>Eukaryota</taxon>
        <taxon>Viridiplantae</taxon>
        <taxon>Chlorophyta</taxon>
        <taxon>core chlorophytes</taxon>
        <taxon>Trebouxiophyceae</taxon>
        <taxon>Chlorellales</taxon>
        <taxon>Chlorellaceae</taxon>
        <taxon>Chlorella clade</taxon>
        <taxon>Chlorella</taxon>
    </lineage>
</organism>
<reference evidence="2 3" key="1">
    <citation type="journal article" date="2010" name="Plant Cell">
        <title>The Chlorella variabilis NC64A genome reveals adaptation to photosymbiosis, coevolution with viruses, and cryptic sex.</title>
        <authorList>
            <person name="Blanc G."/>
            <person name="Duncan G."/>
            <person name="Agarkova I."/>
            <person name="Borodovsky M."/>
            <person name="Gurnon J."/>
            <person name="Kuo A."/>
            <person name="Lindquist E."/>
            <person name="Lucas S."/>
            <person name="Pangilinan J."/>
            <person name="Polle J."/>
            <person name="Salamov A."/>
            <person name="Terry A."/>
            <person name="Yamada T."/>
            <person name="Dunigan D.D."/>
            <person name="Grigoriev I.V."/>
            <person name="Claverie J.M."/>
            <person name="Van Etten J.L."/>
        </authorList>
    </citation>
    <scope>NUCLEOTIDE SEQUENCE [LARGE SCALE GENOMIC DNA]</scope>
    <source>
        <strain evidence="2 3">NC64A</strain>
    </source>
</reference>
<accession>E1Z5R2</accession>
<evidence type="ECO:0000256" key="1">
    <source>
        <dbReference type="ARBA" id="ARBA00004430"/>
    </source>
</evidence>
<dbReference type="AlphaFoldDB" id="E1Z5R2"/>
<protein>
    <recommendedName>
        <fullName evidence="4">F-box domain-containing protein</fullName>
    </recommendedName>
</protein>